<protein>
    <submittedName>
        <fullName evidence="3">Hemagglutinin</fullName>
    </submittedName>
</protein>
<dbReference type="RefSeq" id="WP_102065016.1">
    <property type="nucleotide sequence ID" value="NZ_PKQE01000001.1"/>
</dbReference>
<feature type="chain" id="PRO_5014742861" evidence="2">
    <location>
        <begin position="24"/>
        <end position="560"/>
    </location>
</feature>
<accession>A0A2N4TY15</accession>
<evidence type="ECO:0000256" key="1">
    <source>
        <dbReference type="SAM" id="MobiDB-lite"/>
    </source>
</evidence>
<name>A0A2N4TY15_RALPI</name>
<dbReference type="EMBL" id="PKQE01000001">
    <property type="protein sequence ID" value="PLC44606.1"/>
    <property type="molecule type" value="Genomic_DNA"/>
</dbReference>
<dbReference type="PROSITE" id="PS51257">
    <property type="entry name" value="PROKAR_LIPOPROTEIN"/>
    <property type="match status" value="1"/>
</dbReference>
<dbReference type="AlphaFoldDB" id="A0A2N4TY15"/>
<feature type="signal peptide" evidence="2">
    <location>
        <begin position="1"/>
        <end position="23"/>
    </location>
</feature>
<comment type="caution">
    <text evidence="3">The sequence shown here is derived from an EMBL/GenBank/DDBJ whole genome shotgun (WGS) entry which is preliminary data.</text>
</comment>
<dbReference type="Pfam" id="PF10460">
    <property type="entry name" value="Peptidase_M30"/>
    <property type="match status" value="1"/>
</dbReference>
<gene>
    <name evidence="3" type="ORF">C0Q88_07965</name>
</gene>
<sequence length="560" mass="59611">MRFKNRQPAVALGLAIIMAACLAACGGGDDSPANSTMPEGATGTTTPAKPQNDFQRACTDCAATDDATYSGSGVGIWSVGNTGATAKAAQVNITTAGGLSGEDVRVVYTNPTDTPAPFSMFFKASAFNRASVRSVQPPKATDGEIRARIQEFNRSGFAKLLGPRASESQMGIAGVRTQASTVYAVNDQRQWNDMNGVARTATLVKQQAAADGKMINLWVEHSELAPDRITQAIVDQMLDTYARAGGVYDMLTAVGGPLWGDQRYSNLLGPNQPIDLVLLNFDQNAKPFGMVGYFHGLNSFLQSSAPKSNESVSLYLDTETVYLGGSFGLQASLMTLAHEGMHMQNFYRRAVVKGPEFAFDTWLEEQSAMMMEDWASFSVDATFNNVRDIRIPDFVATVGYTCPLTTFTSGGDAPCDSYAVNGAFGGFLNRQLGLGFYKDLLTRMDSPDSKTVLDNAIKAARADSSFGAEAERFAVTMASLMPSSGGASRYSFPARAEGGFQVPAVNLKPFQAIQTLPTSPATLAAHAAFVSPRGSVTGTYADTVTVPPGTNAWVVIQPKE</sequence>
<proteinExistence type="predicted"/>
<keyword evidence="2" id="KW-0732">Signal</keyword>
<evidence type="ECO:0000256" key="2">
    <source>
        <dbReference type="SAM" id="SignalP"/>
    </source>
</evidence>
<organism evidence="3 4">
    <name type="scientific">Ralstonia pickettii</name>
    <name type="common">Burkholderia pickettii</name>
    <dbReference type="NCBI Taxonomy" id="329"/>
    <lineage>
        <taxon>Bacteria</taxon>
        <taxon>Pseudomonadati</taxon>
        <taxon>Pseudomonadota</taxon>
        <taxon>Betaproteobacteria</taxon>
        <taxon>Burkholderiales</taxon>
        <taxon>Burkholderiaceae</taxon>
        <taxon>Ralstonia</taxon>
    </lineage>
</organism>
<dbReference type="OrthoDB" id="8949730at2"/>
<reference evidence="3 4" key="1">
    <citation type="submission" date="2017-12" db="EMBL/GenBank/DDBJ databases">
        <title>Draft genome sequence of Ralstonia pickettii 52.</title>
        <authorList>
            <person name="Zheng B."/>
        </authorList>
    </citation>
    <scope>NUCLEOTIDE SEQUENCE [LARGE SCALE GENOMIC DNA]</scope>
    <source>
        <strain evidence="3 4">52</strain>
    </source>
</reference>
<feature type="region of interest" description="Disordered" evidence="1">
    <location>
        <begin position="33"/>
        <end position="52"/>
    </location>
</feature>
<dbReference type="Proteomes" id="UP000234456">
    <property type="component" value="Unassembled WGS sequence"/>
</dbReference>
<evidence type="ECO:0000313" key="4">
    <source>
        <dbReference type="Proteomes" id="UP000234456"/>
    </source>
</evidence>
<evidence type="ECO:0000313" key="3">
    <source>
        <dbReference type="EMBL" id="PLC44606.1"/>
    </source>
</evidence>
<dbReference type="InterPro" id="IPR019501">
    <property type="entry name" value="Peptidase_M30_hyicolysin"/>
</dbReference>